<evidence type="ECO:0000313" key="4">
    <source>
        <dbReference type="Proteomes" id="UP000011885"/>
    </source>
</evidence>
<evidence type="ECO:0000256" key="2">
    <source>
        <dbReference type="SAM" id="Phobius"/>
    </source>
</evidence>
<protein>
    <submittedName>
        <fullName evidence="3">Signal peptide protein</fullName>
    </submittedName>
</protein>
<feature type="compositionally biased region" description="Basic and acidic residues" evidence="1">
    <location>
        <begin position="122"/>
        <end position="132"/>
    </location>
</feature>
<comment type="caution">
    <text evidence="3">The sequence shown here is derived from an EMBL/GenBank/DDBJ whole genome shotgun (WGS) entry which is preliminary data.</text>
</comment>
<sequence length="161" mass="17790">MCELFELQMQLISVDSQEAKRKLTRSIVFAVTAAVLAGSALTVLMIAFGLLLGEFTELSDGGAMLVVCLLVFVVVAVLGWLALRAVQAASDAMAETKSEFAENLRWLKATLIAPESSPRNQFRRESFDDPHAASRRPSNEGGYDESHYSDRFLERNPLSHR</sequence>
<keyword evidence="2" id="KW-0812">Transmembrane</keyword>
<dbReference type="Pfam" id="PF07332">
    <property type="entry name" value="Phage_holin_3_6"/>
    <property type="match status" value="1"/>
</dbReference>
<dbReference type="InterPro" id="IPR009937">
    <property type="entry name" value="Phage_holin_3_6"/>
</dbReference>
<evidence type="ECO:0000313" key="3">
    <source>
        <dbReference type="EMBL" id="EMI53927.1"/>
    </source>
</evidence>
<feature type="region of interest" description="Disordered" evidence="1">
    <location>
        <begin position="117"/>
        <end position="161"/>
    </location>
</feature>
<keyword evidence="4" id="KW-1185">Reference proteome</keyword>
<feature type="compositionally biased region" description="Basic and acidic residues" evidence="1">
    <location>
        <begin position="144"/>
        <end position="154"/>
    </location>
</feature>
<keyword evidence="2" id="KW-0472">Membrane</keyword>
<evidence type="ECO:0000256" key="1">
    <source>
        <dbReference type="SAM" id="MobiDB-lite"/>
    </source>
</evidence>
<dbReference type="Proteomes" id="UP000011885">
    <property type="component" value="Unassembled WGS sequence"/>
</dbReference>
<reference evidence="3 4" key="1">
    <citation type="journal article" date="2013" name="Mar. Genomics">
        <title>Expression of sulfatases in Rhodopirellula baltica and the diversity of sulfatases in the genus Rhodopirellula.</title>
        <authorList>
            <person name="Wegner C.E."/>
            <person name="Richter-Heitmann T."/>
            <person name="Klindworth A."/>
            <person name="Klockow C."/>
            <person name="Richter M."/>
            <person name="Achstetter T."/>
            <person name="Glockner F.O."/>
            <person name="Harder J."/>
        </authorList>
    </citation>
    <scope>NUCLEOTIDE SEQUENCE [LARGE SCALE GENOMIC DNA]</scope>
    <source>
        <strain evidence="3 4">SM41</strain>
    </source>
</reference>
<dbReference type="AlphaFoldDB" id="M5TXH0"/>
<feature type="transmembrane region" description="Helical" evidence="2">
    <location>
        <begin position="63"/>
        <end position="83"/>
    </location>
</feature>
<proteinExistence type="predicted"/>
<name>M5TXH0_9BACT</name>
<accession>M5TXH0</accession>
<keyword evidence="2" id="KW-1133">Transmembrane helix</keyword>
<organism evidence="3 4">
    <name type="scientific">Rhodopirellula sallentina SM41</name>
    <dbReference type="NCBI Taxonomy" id="1263870"/>
    <lineage>
        <taxon>Bacteria</taxon>
        <taxon>Pseudomonadati</taxon>
        <taxon>Planctomycetota</taxon>
        <taxon>Planctomycetia</taxon>
        <taxon>Pirellulales</taxon>
        <taxon>Pirellulaceae</taxon>
        <taxon>Rhodopirellula</taxon>
    </lineage>
</organism>
<dbReference type="EMBL" id="ANOH01000319">
    <property type="protein sequence ID" value="EMI53927.1"/>
    <property type="molecule type" value="Genomic_DNA"/>
</dbReference>
<feature type="transmembrane region" description="Helical" evidence="2">
    <location>
        <begin position="27"/>
        <end position="51"/>
    </location>
</feature>
<dbReference type="PATRIC" id="fig|1263870.3.peg.4943"/>
<gene>
    <name evidence="3" type="ORF">RSSM_04674</name>
</gene>